<protein>
    <submittedName>
        <fullName evidence="1">Uncharacterized protein</fullName>
    </submittedName>
</protein>
<organism evidence="1 2">
    <name type="scientific">Canavalia gladiata</name>
    <name type="common">Sword bean</name>
    <name type="synonym">Dolichos gladiatus</name>
    <dbReference type="NCBI Taxonomy" id="3824"/>
    <lineage>
        <taxon>Eukaryota</taxon>
        <taxon>Viridiplantae</taxon>
        <taxon>Streptophyta</taxon>
        <taxon>Embryophyta</taxon>
        <taxon>Tracheophyta</taxon>
        <taxon>Spermatophyta</taxon>
        <taxon>Magnoliopsida</taxon>
        <taxon>eudicotyledons</taxon>
        <taxon>Gunneridae</taxon>
        <taxon>Pentapetalae</taxon>
        <taxon>rosids</taxon>
        <taxon>fabids</taxon>
        <taxon>Fabales</taxon>
        <taxon>Fabaceae</taxon>
        <taxon>Papilionoideae</taxon>
        <taxon>50 kb inversion clade</taxon>
        <taxon>NPAAA clade</taxon>
        <taxon>indigoferoid/millettioid clade</taxon>
        <taxon>Phaseoleae</taxon>
        <taxon>Canavalia</taxon>
    </lineage>
</organism>
<gene>
    <name evidence="1" type="ORF">VNO77_04216</name>
</gene>
<name>A0AAN9MW46_CANGL</name>
<dbReference type="Proteomes" id="UP001367508">
    <property type="component" value="Unassembled WGS sequence"/>
</dbReference>
<sequence length="98" mass="11110">MDAVLQPSIRPFKIALDQASEMLQLGPTDSRLMDTTKEPTGKSAFDLVIQAWSNSGIMAWNLLQLHWALIHQRAFRHNNVQACQEMTRQRQGSMGTDK</sequence>
<comment type="caution">
    <text evidence="1">The sequence shown here is derived from an EMBL/GenBank/DDBJ whole genome shotgun (WGS) entry which is preliminary data.</text>
</comment>
<evidence type="ECO:0000313" key="2">
    <source>
        <dbReference type="Proteomes" id="UP001367508"/>
    </source>
</evidence>
<keyword evidence="2" id="KW-1185">Reference proteome</keyword>
<proteinExistence type="predicted"/>
<accession>A0AAN9MW46</accession>
<dbReference type="AlphaFoldDB" id="A0AAN9MW46"/>
<reference evidence="1 2" key="1">
    <citation type="submission" date="2024-01" db="EMBL/GenBank/DDBJ databases">
        <title>The genomes of 5 underutilized Papilionoideae crops provide insights into root nodulation and disease resistanc.</title>
        <authorList>
            <person name="Jiang F."/>
        </authorList>
    </citation>
    <scope>NUCLEOTIDE SEQUENCE [LARGE SCALE GENOMIC DNA]</scope>
    <source>
        <strain evidence="1">LVBAO_FW01</strain>
        <tissue evidence="1">Leaves</tissue>
    </source>
</reference>
<evidence type="ECO:0000313" key="1">
    <source>
        <dbReference type="EMBL" id="KAK7362115.1"/>
    </source>
</evidence>
<dbReference type="EMBL" id="JAYMYQ010000001">
    <property type="protein sequence ID" value="KAK7362115.1"/>
    <property type="molecule type" value="Genomic_DNA"/>
</dbReference>